<keyword evidence="4 10" id="KW-0999">Mitochondrion inner membrane</keyword>
<organism evidence="11 12">
    <name type="scientific">Aromia moschata</name>
    <dbReference type="NCBI Taxonomy" id="1265417"/>
    <lineage>
        <taxon>Eukaryota</taxon>
        <taxon>Metazoa</taxon>
        <taxon>Ecdysozoa</taxon>
        <taxon>Arthropoda</taxon>
        <taxon>Hexapoda</taxon>
        <taxon>Insecta</taxon>
        <taxon>Pterygota</taxon>
        <taxon>Neoptera</taxon>
        <taxon>Endopterygota</taxon>
        <taxon>Coleoptera</taxon>
        <taxon>Polyphaga</taxon>
        <taxon>Cucujiformia</taxon>
        <taxon>Chrysomeloidea</taxon>
        <taxon>Cerambycidae</taxon>
        <taxon>Cerambycinae</taxon>
        <taxon>Callichromatini</taxon>
        <taxon>Aromia</taxon>
    </lineage>
</organism>
<gene>
    <name evidence="11" type="ORF">NQ318_020328</name>
</gene>
<dbReference type="FunFam" id="1.10.442.10:FF:000001">
    <property type="entry name" value="Cytochrome c oxidase subunit 4 isoform 1"/>
    <property type="match status" value="1"/>
</dbReference>
<comment type="pathway">
    <text evidence="10">Energy metabolism; oxidative phosphorylation.</text>
</comment>
<proteinExistence type="inferred from homology"/>
<dbReference type="Proteomes" id="UP001162162">
    <property type="component" value="Unassembled WGS sequence"/>
</dbReference>
<evidence type="ECO:0000313" key="12">
    <source>
        <dbReference type="Proteomes" id="UP001162162"/>
    </source>
</evidence>
<dbReference type="AlphaFoldDB" id="A0AAV8X181"/>
<dbReference type="InterPro" id="IPR004203">
    <property type="entry name" value="Cyt_c_oxidase_su4_fam"/>
</dbReference>
<keyword evidence="3" id="KW-0812">Transmembrane</keyword>
<evidence type="ECO:0000256" key="6">
    <source>
        <dbReference type="ARBA" id="ARBA00022989"/>
    </source>
</evidence>
<name>A0AAV8X181_9CUCU</name>
<dbReference type="InterPro" id="IPR013288">
    <property type="entry name" value="Cyt_c_oxidase_su4"/>
</dbReference>
<evidence type="ECO:0000256" key="1">
    <source>
        <dbReference type="ARBA" id="ARBA00004434"/>
    </source>
</evidence>
<keyword evidence="7" id="KW-0560">Oxidoreductase</keyword>
<dbReference type="InterPro" id="IPR036639">
    <property type="entry name" value="Cyt_c_oxidase_su4_sf"/>
</dbReference>
<comment type="caution">
    <text evidence="11">The sequence shown here is derived from an EMBL/GenBank/DDBJ whole genome shotgun (WGS) entry which is preliminary data.</text>
</comment>
<evidence type="ECO:0000256" key="2">
    <source>
        <dbReference type="ARBA" id="ARBA00008135"/>
    </source>
</evidence>
<accession>A0AAV8X181</accession>
<protein>
    <recommendedName>
        <fullName evidence="10">Cytochrome c oxidase subunit 4</fullName>
    </recommendedName>
</protein>
<evidence type="ECO:0000256" key="9">
    <source>
        <dbReference type="ARBA" id="ARBA00023136"/>
    </source>
</evidence>
<dbReference type="PANTHER" id="PTHR10707">
    <property type="entry name" value="CYTOCHROME C OXIDASE SUBUNIT IV"/>
    <property type="match status" value="1"/>
</dbReference>
<dbReference type="Gene3D" id="1.10.442.10">
    <property type="entry name" value="Cytochrome c oxidase subunit IV"/>
    <property type="match status" value="1"/>
</dbReference>
<sequence>MASSLIILQRALKNVPKIPLRAAPMSSYTRTLIGKREIAGFGFNGEPSYMDRPDFPMPAIRWKEATPDVCALREKEKGDWNKLSIEEKKALYRASFCQTFAEFSAPTGEWKSIVGLALLLASSALWIFYGLKTFVYGPLPESFNKENREAQLRRIIDLQVNPVQGISSKWDYENDNWKK</sequence>
<dbReference type="PRINTS" id="PR01873">
    <property type="entry name" value="CYTCOXIDASE4"/>
</dbReference>
<keyword evidence="12" id="KW-1185">Reference proteome</keyword>
<keyword evidence="8 10" id="KW-0496">Mitochondrion</keyword>
<evidence type="ECO:0000256" key="4">
    <source>
        <dbReference type="ARBA" id="ARBA00022792"/>
    </source>
</evidence>
<evidence type="ECO:0000313" key="11">
    <source>
        <dbReference type="EMBL" id="KAJ8932679.1"/>
    </source>
</evidence>
<evidence type="ECO:0000256" key="3">
    <source>
        <dbReference type="ARBA" id="ARBA00022692"/>
    </source>
</evidence>
<dbReference type="CDD" id="cd00922">
    <property type="entry name" value="Cyt_c_Oxidase_IV"/>
    <property type="match status" value="1"/>
</dbReference>
<comment type="subcellular location">
    <subcellularLocation>
        <location evidence="1 10">Mitochondrion inner membrane</location>
        <topology evidence="1 10">Single-pass membrane protein</topology>
    </subcellularLocation>
</comment>
<reference evidence="11" key="1">
    <citation type="journal article" date="2023" name="Insect Mol. Biol.">
        <title>Genome sequencing provides insights into the evolution of gene families encoding plant cell wall-degrading enzymes in longhorned beetles.</title>
        <authorList>
            <person name="Shin N.R."/>
            <person name="Okamura Y."/>
            <person name="Kirsch R."/>
            <person name="Pauchet Y."/>
        </authorList>
    </citation>
    <scope>NUCLEOTIDE SEQUENCE</scope>
    <source>
        <strain evidence="11">AMC_N1</strain>
    </source>
</reference>
<dbReference type="GO" id="GO:0006123">
    <property type="term" value="P:mitochondrial electron transport, cytochrome c to oxygen"/>
    <property type="evidence" value="ECO:0007669"/>
    <property type="project" value="InterPro"/>
</dbReference>
<keyword evidence="6" id="KW-1133">Transmembrane helix</keyword>
<dbReference type="Pfam" id="PF02936">
    <property type="entry name" value="COX4"/>
    <property type="match status" value="1"/>
</dbReference>
<comment type="similarity">
    <text evidence="2 10">Belongs to the cytochrome c oxidase IV family.</text>
</comment>
<keyword evidence="5" id="KW-0809">Transit peptide</keyword>
<evidence type="ECO:0000256" key="10">
    <source>
        <dbReference type="RuleBase" id="RU367145"/>
    </source>
</evidence>
<dbReference type="EMBL" id="JAPWTK010001391">
    <property type="protein sequence ID" value="KAJ8932679.1"/>
    <property type="molecule type" value="Genomic_DNA"/>
</dbReference>
<evidence type="ECO:0000256" key="8">
    <source>
        <dbReference type="ARBA" id="ARBA00023128"/>
    </source>
</evidence>
<dbReference type="GO" id="GO:0045277">
    <property type="term" value="C:respiratory chain complex IV"/>
    <property type="evidence" value="ECO:0007669"/>
    <property type="project" value="InterPro"/>
</dbReference>
<keyword evidence="9" id="KW-0472">Membrane</keyword>
<comment type="function">
    <text evidence="10">Component of the cytochrome c oxidase, the last enzyme in the mitochondrial electron transport chain which drives oxidative phosphorylation.</text>
</comment>
<dbReference type="PANTHER" id="PTHR10707:SF10">
    <property type="entry name" value="CYTOCHROME C OXIDASE SUBUNIT 4"/>
    <property type="match status" value="1"/>
</dbReference>
<evidence type="ECO:0000256" key="7">
    <source>
        <dbReference type="ARBA" id="ARBA00023002"/>
    </source>
</evidence>
<evidence type="ECO:0000256" key="5">
    <source>
        <dbReference type="ARBA" id="ARBA00022946"/>
    </source>
</evidence>
<dbReference type="GO" id="GO:0016491">
    <property type="term" value="F:oxidoreductase activity"/>
    <property type="evidence" value="ECO:0007669"/>
    <property type="project" value="UniProtKB-KW"/>
</dbReference>
<dbReference type="SUPFAM" id="SSF81406">
    <property type="entry name" value="Mitochondrial cytochrome c oxidase subunit IV"/>
    <property type="match status" value="1"/>
</dbReference>
<comment type="subunit">
    <text evidence="10">Component of the cytochrome c oxidase (complex IV, CIV), a multisubunit enzyme composed of 14 subunits.</text>
</comment>
<dbReference type="GO" id="GO:0005743">
    <property type="term" value="C:mitochondrial inner membrane"/>
    <property type="evidence" value="ECO:0007669"/>
    <property type="project" value="UniProtKB-SubCell"/>
</dbReference>